<sequence length="323" mass="37979">MLTESKITIILSVITGNTVIGVFGNELLKIYLLGRNSSEEISASDNSIFLKTTVSRIKTNAVSFDPKTKSNFDPRIYKDVNPTTVDKNPAKYTVYSFHQISQYKGKFVDWKENKEWWEKTYEKRKYVLENANFEKYVNIVGGYKNQQYWQASELHMNQFCDYGYSNNSYFREHEEQFWLLCTTDAKNPKDKENTQTISQINKAKFNKGETEEEIIYLTVEQAKKTNIYNATTNNAKDKFVVYDYSPEWWEWSFNYRWKVDKNSEVSSFPLSDKFKNATTGWSKETNEKASLNLICQDFYESKNMPSQNEIDDAWRYCTDAGKQ</sequence>
<comment type="caution">
    <text evidence="1">The sequence shown here is derived from an EMBL/GenBank/DDBJ whole genome shotgun (WGS) entry which is preliminary data.</text>
</comment>
<organism evidence="1 2">
    <name type="scientific">Candidatus Mycoplasma haematohominis</name>
    <dbReference type="NCBI Taxonomy" id="1494318"/>
    <lineage>
        <taxon>Bacteria</taxon>
        <taxon>Bacillati</taxon>
        <taxon>Mycoplasmatota</taxon>
        <taxon>Mollicutes</taxon>
        <taxon>Mycoplasmataceae</taxon>
        <taxon>Mycoplasma</taxon>
    </lineage>
</organism>
<protein>
    <submittedName>
        <fullName evidence="1">Uncharacterized protein</fullName>
    </submittedName>
</protein>
<reference evidence="1 2" key="1">
    <citation type="submission" date="2019-01" db="EMBL/GenBank/DDBJ databases">
        <title>Draft genome sequences of Candidatus Mycoplasma haemohominis SWG34-3 identified from a patient with pyrexia, anemia and liver dysfunction.</title>
        <authorList>
            <person name="Sekizuka T."/>
            <person name="Hattori N."/>
            <person name="Katano H."/>
            <person name="Takuma T."/>
            <person name="Ito T."/>
            <person name="Arai N."/>
            <person name="Yanai R."/>
            <person name="Ishii S."/>
            <person name="Miura Y."/>
            <person name="Tokunaga T."/>
            <person name="Watanabe H."/>
            <person name="Nomura N."/>
            <person name="Eguchi J."/>
            <person name="Arai T."/>
            <person name="Hasegawa H."/>
            <person name="Nakamaki T."/>
            <person name="Wakita T."/>
            <person name="Niki Y."/>
            <person name="Kuroda M."/>
        </authorList>
    </citation>
    <scope>NUCLEOTIDE SEQUENCE [LARGE SCALE GENOMIC DNA]</scope>
    <source>
        <strain evidence="1">SWG34-3</strain>
    </source>
</reference>
<evidence type="ECO:0000313" key="1">
    <source>
        <dbReference type="EMBL" id="GCE63597.1"/>
    </source>
</evidence>
<dbReference type="AlphaFoldDB" id="A0A478FR27"/>
<dbReference type="EMBL" id="BIMN01000002">
    <property type="protein sequence ID" value="GCE63597.1"/>
    <property type="molecule type" value="Genomic_DNA"/>
</dbReference>
<evidence type="ECO:0000313" key="2">
    <source>
        <dbReference type="Proteomes" id="UP000324831"/>
    </source>
</evidence>
<accession>A0A478FR27</accession>
<dbReference type="Proteomes" id="UP000324831">
    <property type="component" value="Unassembled WGS sequence"/>
</dbReference>
<gene>
    <name evidence="1" type="ORF">MHSWG343_05940</name>
</gene>
<name>A0A478FR27_9MOLU</name>
<proteinExistence type="predicted"/>